<feature type="domain" description="Agglutinin" evidence="4">
    <location>
        <begin position="161"/>
        <end position="290"/>
    </location>
</feature>
<reference evidence="5 6" key="1">
    <citation type="journal article" date="2018" name="Nat. Genet.">
        <title>The Rosa genome provides new insights in the design of modern roses.</title>
        <authorList>
            <person name="Bendahmane M."/>
        </authorList>
    </citation>
    <scope>NUCLEOTIDE SEQUENCE [LARGE SCALE GENOMIC DNA]</scope>
    <source>
        <strain evidence="6">cv. Old Blush</strain>
    </source>
</reference>
<evidence type="ECO:0000256" key="2">
    <source>
        <dbReference type="ARBA" id="ARBA00023157"/>
    </source>
</evidence>
<dbReference type="AlphaFoldDB" id="A0A2P6S3D8"/>
<name>A0A2P6S3D8_ROSCH</name>
<dbReference type="SMART" id="SM00791">
    <property type="entry name" value="Agglutinin"/>
    <property type="match status" value="2"/>
</dbReference>
<dbReference type="OMA" id="WWITANA"/>
<dbReference type="OrthoDB" id="4948898at2759"/>
<evidence type="ECO:0000256" key="1">
    <source>
        <dbReference type="ARBA" id="ARBA00009831"/>
    </source>
</evidence>
<sequence>MSFLLPPTIALSSAWFFSFNDSYLIYRNDSDSETRGFLRVNGSNVFSSLAKFEVVTANTGTGLVHIRCSHNKKFLRRRTEGNVNLSPEADEPEEDQSKWSCTLFEPQVAEDGNPDKARLFHVQSKQYATAWDIGGAVRVLRLYGEQHGQNIFDIIDLESLVILPKHVAFKGHTGNYLQLVADAKLRFISTDKGIPESWFEVSTDGHGRVQIKSYHDNSYFFNSSDRIWSDPRVAATDTSTLFWPVKVDSNKVALKSNNKFCAQISDANGTDALNAVYISIPTNSRFTLEELVLSRRIYNTDFDLKNAIIYGETPVTMATANASNNTSADNTVEFKFAYTESKSSTWSASHSWMVGVSATASFKVPFIGGTEVTASAKYSGSYEWGETITSENTLETTYTVTVPANTSISVSLMATKGTCDVPYSYYQRDVLYNGKTVVYKKDDGLYTGVNSYNFRYEVTTLKEPETRADLPTRQQKLPDPSVDPSIEQKLPLPVLSESTTRVQNKVTSTTTPEQELSKLGLEDAASTAMKP</sequence>
<dbReference type="Gramene" id="PRQ53182">
    <property type="protein sequence ID" value="PRQ53182"/>
    <property type="gene ID" value="RchiOBHm_Chr2g0163691"/>
</dbReference>
<comment type="caution">
    <text evidence="5">The sequence shown here is derived from an EMBL/GenBank/DDBJ whole genome shotgun (WGS) entry which is preliminary data.</text>
</comment>
<evidence type="ECO:0000256" key="3">
    <source>
        <dbReference type="SAM" id="MobiDB-lite"/>
    </source>
</evidence>
<gene>
    <name evidence="5" type="ORF">RchiOBHm_Chr2g0163691</name>
</gene>
<keyword evidence="6" id="KW-1185">Reference proteome</keyword>
<dbReference type="Pfam" id="PF01117">
    <property type="entry name" value="Aerolysin"/>
    <property type="match status" value="1"/>
</dbReference>
<dbReference type="InterPro" id="IPR008998">
    <property type="entry name" value="Agglutinin"/>
</dbReference>
<dbReference type="InterPro" id="IPR053237">
    <property type="entry name" value="Natterin_C"/>
</dbReference>
<dbReference type="Proteomes" id="UP000238479">
    <property type="component" value="Chromosome 2"/>
</dbReference>
<dbReference type="SUPFAM" id="SSF50382">
    <property type="entry name" value="Agglutinin"/>
    <property type="match status" value="2"/>
</dbReference>
<dbReference type="InterPro" id="IPR036242">
    <property type="entry name" value="Agglutinin_dom_sf"/>
</dbReference>
<evidence type="ECO:0000313" key="5">
    <source>
        <dbReference type="EMBL" id="PRQ53182.1"/>
    </source>
</evidence>
<evidence type="ECO:0000259" key="4">
    <source>
        <dbReference type="SMART" id="SM00791"/>
    </source>
</evidence>
<dbReference type="Gene3D" id="2.80.10.50">
    <property type="match status" value="2"/>
</dbReference>
<feature type="domain" description="Agglutinin" evidence="4">
    <location>
        <begin position="3"/>
        <end position="156"/>
    </location>
</feature>
<dbReference type="PANTHER" id="PTHR39244">
    <property type="entry name" value="NATTERIN-4"/>
    <property type="match status" value="1"/>
</dbReference>
<dbReference type="PANTHER" id="PTHR39244:SF5">
    <property type="entry name" value="NATTERIN-3-LIKE"/>
    <property type="match status" value="1"/>
</dbReference>
<feature type="compositionally biased region" description="Polar residues" evidence="3">
    <location>
        <begin position="496"/>
        <end position="514"/>
    </location>
</feature>
<proteinExistence type="inferred from homology"/>
<accession>A0A2P6S3D8</accession>
<evidence type="ECO:0000313" key="6">
    <source>
        <dbReference type="Proteomes" id="UP000238479"/>
    </source>
</evidence>
<dbReference type="CDD" id="cd00257">
    <property type="entry name" value="beta-trefoil_FSCN-like"/>
    <property type="match status" value="1"/>
</dbReference>
<dbReference type="Gene3D" id="2.170.15.10">
    <property type="entry name" value="Proaerolysin, chain A, domain 3"/>
    <property type="match status" value="1"/>
</dbReference>
<dbReference type="EMBL" id="PDCK01000040">
    <property type="protein sequence ID" value="PRQ53182.1"/>
    <property type="molecule type" value="Genomic_DNA"/>
</dbReference>
<feature type="region of interest" description="Disordered" evidence="3">
    <location>
        <begin position="465"/>
        <end position="531"/>
    </location>
</feature>
<dbReference type="SUPFAM" id="SSF56973">
    <property type="entry name" value="Aerolisin/ETX pore-forming domain"/>
    <property type="match status" value="1"/>
</dbReference>
<keyword evidence="2" id="KW-1015">Disulfide bond</keyword>
<dbReference type="CDD" id="cd20216">
    <property type="entry name" value="PFM_HFR-2-like"/>
    <property type="match status" value="1"/>
</dbReference>
<dbReference type="Pfam" id="PF07468">
    <property type="entry name" value="Agglutinin"/>
    <property type="match status" value="1"/>
</dbReference>
<protein>
    <submittedName>
        <fullName evidence="5">Putative clostridium epsilon toxin ETX/ mosquitocidal toxin MTX2, Agglutinin</fullName>
    </submittedName>
</protein>
<comment type="similarity">
    <text evidence="1">Belongs to the aerolysin family.</text>
</comment>
<dbReference type="InterPro" id="IPR055267">
    <property type="entry name" value="Aerolysin-like_C"/>
</dbReference>
<organism evidence="5 6">
    <name type="scientific">Rosa chinensis</name>
    <name type="common">China rose</name>
    <dbReference type="NCBI Taxonomy" id="74649"/>
    <lineage>
        <taxon>Eukaryota</taxon>
        <taxon>Viridiplantae</taxon>
        <taxon>Streptophyta</taxon>
        <taxon>Embryophyta</taxon>
        <taxon>Tracheophyta</taxon>
        <taxon>Spermatophyta</taxon>
        <taxon>Magnoliopsida</taxon>
        <taxon>eudicotyledons</taxon>
        <taxon>Gunneridae</taxon>
        <taxon>Pentapetalae</taxon>
        <taxon>rosids</taxon>
        <taxon>fabids</taxon>
        <taxon>Rosales</taxon>
        <taxon>Rosaceae</taxon>
        <taxon>Rosoideae</taxon>
        <taxon>Rosoideae incertae sedis</taxon>
        <taxon>Rosa</taxon>
    </lineage>
</organism>